<dbReference type="Gene3D" id="1.10.10.410">
    <property type="match status" value="1"/>
</dbReference>
<reference evidence="1 2" key="1">
    <citation type="journal article" date="2015" name="Nature">
        <title>rRNA introns, odd ribosomes, and small enigmatic genomes across a large radiation of phyla.</title>
        <authorList>
            <person name="Brown C.T."/>
            <person name="Hug L.A."/>
            <person name="Thomas B.C."/>
            <person name="Sharon I."/>
            <person name="Castelle C.J."/>
            <person name="Singh A."/>
            <person name="Wilkins M.J."/>
            <person name="Williams K.H."/>
            <person name="Banfield J.F."/>
        </authorList>
    </citation>
    <scope>NUCLEOTIDE SEQUENCE [LARGE SCALE GENOMIC DNA]</scope>
</reference>
<name>A0A0G0CPK0_9BACT</name>
<organism evidence="1 2">
    <name type="scientific">Candidatus Woesebacteria bacterium GW2011_GWB1_33_22</name>
    <dbReference type="NCBI Taxonomy" id="1618566"/>
    <lineage>
        <taxon>Bacteria</taxon>
        <taxon>Candidatus Woeseibacteriota</taxon>
    </lineage>
</organism>
<dbReference type="PANTHER" id="PTHR28055">
    <property type="entry name" value="ALTERED INHERITANCE OF MITOCHONDRIA PROTEIN 41, MITOCHONDRIAL"/>
    <property type="match status" value="1"/>
</dbReference>
<dbReference type="InterPro" id="IPR003789">
    <property type="entry name" value="Asn/Gln_tRNA_amidoTrase-B-like"/>
</dbReference>
<dbReference type="InterPro" id="IPR019004">
    <property type="entry name" value="YqeY/Aim41"/>
</dbReference>
<dbReference type="InterPro" id="IPR023168">
    <property type="entry name" value="GatB_Yqey_C_2"/>
</dbReference>
<dbReference type="GO" id="GO:0016884">
    <property type="term" value="F:carbon-nitrogen ligase activity, with glutamine as amido-N-donor"/>
    <property type="evidence" value="ECO:0007669"/>
    <property type="project" value="InterPro"/>
</dbReference>
<dbReference type="AlphaFoldDB" id="A0A0G0CPK0"/>
<evidence type="ECO:0008006" key="3">
    <source>
        <dbReference type="Google" id="ProtNLM"/>
    </source>
</evidence>
<evidence type="ECO:0000313" key="1">
    <source>
        <dbReference type="EMBL" id="KKP45302.1"/>
    </source>
</evidence>
<dbReference type="Pfam" id="PF09424">
    <property type="entry name" value="YqeY"/>
    <property type="match status" value="1"/>
</dbReference>
<gene>
    <name evidence="1" type="ORF">UR35_C0002G0135</name>
</gene>
<dbReference type="EMBL" id="LBOW01000002">
    <property type="protein sequence ID" value="KKP45302.1"/>
    <property type="molecule type" value="Genomic_DNA"/>
</dbReference>
<accession>A0A0G0CPK0</accession>
<proteinExistence type="predicted"/>
<sequence>MISQKITKLIGEAMKVHDSVRLSTLRMLSSEFNYEKIKLQKELTETDEQNVIRKEARKRKDAIEALWQAQGKHDGIEERITLEQEELNILQEFLPPELSDEEVNQLISDSISQLNAKTIQDLGRVIAEVKLKSPGVDGSKVAEIVRSKLS</sequence>
<dbReference type="SUPFAM" id="SSF89095">
    <property type="entry name" value="GatB/YqeY motif"/>
    <property type="match status" value="1"/>
</dbReference>
<dbReference type="Gene3D" id="1.10.1510.10">
    <property type="entry name" value="Uncharacterised protein YqeY/AIM41 PF09424, N-terminal domain"/>
    <property type="match status" value="1"/>
</dbReference>
<dbReference type="PANTHER" id="PTHR28055:SF1">
    <property type="entry name" value="ALTERED INHERITANCE OF MITOCHONDRIA PROTEIN 41, MITOCHONDRIAL"/>
    <property type="match status" value="1"/>
</dbReference>
<protein>
    <recommendedName>
        <fullName evidence="3">GatB/Yqey</fullName>
    </recommendedName>
</protein>
<dbReference type="Proteomes" id="UP000034778">
    <property type="component" value="Unassembled WGS sequence"/>
</dbReference>
<dbReference type="STRING" id="1618566.UR35_C0002G0135"/>
<comment type="caution">
    <text evidence="1">The sequence shown here is derived from an EMBL/GenBank/DDBJ whole genome shotgun (WGS) entry which is preliminary data.</text>
</comment>
<dbReference type="InterPro" id="IPR042184">
    <property type="entry name" value="YqeY/Aim41_N"/>
</dbReference>
<evidence type="ECO:0000313" key="2">
    <source>
        <dbReference type="Proteomes" id="UP000034778"/>
    </source>
</evidence>